<dbReference type="GO" id="GO:0007155">
    <property type="term" value="P:cell adhesion"/>
    <property type="evidence" value="ECO:0007669"/>
    <property type="project" value="InterPro"/>
</dbReference>
<name>D3DJ52_HYDTT</name>
<evidence type="ECO:0000256" key="3">
    <source>
        <dbReference type="ARBA" id="ARBA00022729"/>
    </source>
</evidence>
<evidence type="ECO:0000256" key="2">
    <source>
        <dbReference type="ARBA" id="ARBA00022448"/>
    </source>
</evidence>
<dbReference type="GO" id="GO:0030001">
    <property type="term" value="P:metal ion transport"/>
    <property type="evidence" value="ECO:0007669"/>
    <property type="project" value="InterPro"/>
</dbReference>
<sequence>MRWFVFLFFLFFSLSFGQLKVVATYPWIGSLVKEIGKDKVSLYVIAKGTEDPHFVVPKPSHIAKLRDADLLIIQGAQLEIGFLPPLLQQSNNPRIQPGREGLLDLSQFVALIEKPASVSRAMGDVHPEGNPHYQLDPHNIPVLAKAVEKKLCELDQSNCAYYGTNLENFLSLWNTKLKEWDRDFEKLRSTRVIEYHKLYDYLLNRYGMVLVGTLEPLPGIPPTATHIEELLKTAQKVKYILQDVYHEKRTAQYVAKKLNAKMVVLPHDVGAVPEAKDLFSLFDEIVRRLSQ</sequence>
<evidence type="ECO:0000313" key="5">
    <source>
        <dbReference type="EMBL" id="BAI69854.1"/>
    </source>
</evidence>
<dbReference type="PRINTS" id="PR00691">
    <property type="entry name" value="ADHESINB"/>
</dbReference>
<comment type="similarity">
    <text evidence="1 4">Belongs to the bacterial solute-binding protein 9 family.</text>
</comment>
<organism evidence="5 6">
    <name type="scientific">Hydrogenobacter thermophilus (strain DSM 6534 / IAM 12695 / TK-6)</name>
    <dbReference type="NCBI Taxonomy" id="608538"/>
    <lineage>
        <taxon>Bacteria</taxon>
        <taxon>Pseudomonadati</taxon>
        <taxon>Aquificota</taxon>
        <taxon>Aquificia</taxon>
        <taxon>Aquificales</taxon>
        <taxon>Aquificaceae</taxon>
        <taxon>Hydrogenobacter</taxon>
    </lineage>
</organism>
<dbReference type="SUPFAM" id="SSF53807">
    <property type="entry name" value="Helical backbone' metal receptor"/>
    <property type="match status" value="1"/>
</dbReference>
<proteinExistence type="inferred from homology"/>
<dbReference type="InterPro" id="IPR050492">
    <property type="entry name" value="Bact_metal-bind_prot9"/>
</dbReference>
<dbReference type="Proteomes" id="UP000002574">
    <property type="component" value="Chromosome"/>
</dbReference>
<dbReference type="GO" id="GO:0046872">
    <property type="term" value="F:metal ion binding"/>
    <property type="evidence" value="ECO:0007669"/>
    <property type="project" value="InterPro"/>
</dbReference>
<keyword evidence="6" id="KW-1185">Reference proteome</keyword>
<keyword evidence="3" id="KW-0732">Signal</keyword>
<dbReference type="PRINTS" id="PR00690">
    <property type="entry name" value="ADHESNFAMILY"/>
</dbReference>
<dbReference type="Gene3D" id="3.40.50.1980">
    <property type="entry name" value="Nitrogenase molybdenum iron protein domain"/>
    <property type="match status" value="2"/>
</dbReference>
<dbReference type="EMBL" id="AP011112">
    <property type="protein sequence ID" value="BAI69854.1"/>
    <property type="molecule type" value="Genomic_DNA"/>
</dbReference>
<gene>
    <name evidence="5" type="ordered locus">HTH_1403</name>
</gene>
<dbReference type="eggNOG" id="COG0803">
    <property type="taxonomic scope" value="Bacteria"/>
</dbReference>
<evidence type="ECO:0000256" key="4">
    <source>
        <dbReference type="RuleBase" id="RU003512"/>
    </source>
</evidence>
<dbReference type="PANTHER" id="PTHR42953">
    <property type="entry name" value="HIGH-AFFINITY ZINC UPTAKE SYSTEM PROTEIN ZNUA-RELATED"/>
    <property type="match status" value="1"/>
</dbReference>
<evidence type="ECO:0000256" key="1">
    <source>
        <dbReference type="ARBA" id="ARBA00011028"/>
    </source>
</evidence>
<accession>D3DJ52</accession>
<dbReference type="AlphaFoldDB" id="D3DJ52"/>
<dbReference type="STRING" id="608538.HTH_1403"/>
<dbReference type="PATRIC" id="fig|608538.5.peg.1424"/>
<dbReference type="InterPro" id="IPR006128">
    <property type="entry name" value="Lipoprotein_PsaA-like"/>
</dbReference>
<keyword evidence="2 4" id="KW-0813">Transport</keyword>
<dbReference type="PANTHER" id="PTHR42953:SF2">
    <property type="entry name" value="ADHESION PROTEIN"/>
    <property type="match status" value="1"/>
</dbReference>
<dbReference type="KEGG" id="hth:HTH_1403"/>
<dbReference type="OrthoDB" id="9810636at2"/>
<dbReference type="RefSeq" id="WP_012964034.1">
    <property type="nucleotide sequence ID" value="NC_013799.1"/>
</dbReference>
<dbReference type="KEGG" id="hte:Hydth_1393"/>
<dbReference type="InterPro" id="IPR006129">
    <property type="entry name" value="AdhesinB"/>
</dbReference>
<dbReference type="CDD" id="cd01145">
    <property type="entry name" value="TroA_c"/>
    <property type="match status" value="1"/>
</dbReference>
<dbReference type="InterPro" id="IPR006127">
    <property type="entry name" value="ZnuA-like"/>
</dbReference>
<reference evidence="5 6" key="1">
    <citation type="journal article" date="2010" name="J. Bacteriol.">
        <title>Complete genome sequence of the thermophilic, obligately chemolithoautotrophic hydrogen-oxidizing bacterium Hydrogenobacter thermophilus TK-6.</title>
        <authorList>
            <person name="Arai H."/>
            <person name="Kanbe H."/>
            <person name="Ishii M."/>
            <person name="Igarashi Y."/>
        </authorList>
    </citation>
    <scope>NUCLEOTIDE SEQUENCE [LARGE SCALE GENOMIC DNA]</scope>
    <source>
        <strain evidence="6">DSM 6534 / IAM 12695 / TK-6 [Tokyo]</strain>
    </source>
</reference>
<evidence type="ECO:0000313" key="6">
    <source>
        <dbReference type="Proteomes" id="UP000002574"/>
    </source>
</evidence>
<dbReference type="Pfam" id="PF01297">
    <property type="entry name" value="ZnuA"/>
    <property type="match status" value="1"/>
</dbReference>
<protein>
    <submittedName>
        <fullName evidence="5">Metal ion ABC transporter substrate-binding protein</fullName>
    </submittedName>
</protein>